<dbReference type="InterPro" id="IPR019911">
    <property type="entry name" value="Alkanesulphonate_mOase_FMN-dep"/>
</dbReference>
<dbReference type="EMBL" id="MUXF01000005">
    <property type="protein sequence ID" value="PUE66939.1"/>
    <property type="molecule type" value="Genomic_DNA"/>
</dbReference>
<dbReference type="Pfam" id="PF00296">
    <property type="entry name" value="Bac_luciferase"/>
    <property type="match status" value="1"/>
</dbReference>
<comment type="similarity">
    <text evidence="1">Belongs to the SsuD family.</text>
</comment>
<dbReference type="SUPFAM" id="SSF51679">
    <property type="entry name" value="Bacterial luciferase-like"/>
    <property type="match status" value="1"/>
</dbReference>
<gene>
    <name evidence="9" type="ORF">B0175_03520</name>
</gene>
<keyword evidence="7" id="KW-0175">Coiled coil</keyword>
<keyword evidence="3" id="KW-0285">Flavoprotein</keyword>
<keyword evidence="10" id="KW-1185">Reference proteome</keyword>
<sequence>MSLNIFWFIPTSEDTKYLGDKKSSRVVDFDYSKQIAVAADNLGFDGVLIPTGRIWEDPWVVASSLIGATKNLKFLVALRPGVMQPALAARMSATFDRFSNGRVALNLVVGGDKDELEGDGLYQKPKERYEAASEFVDIWKDILKSSYEKELVNFDGKYYKTTNAKLLYPPVQRPTPPLFFGGSSDEAHELAAQKVDLYITWGEKLEDVKEKIEDLKKRASKYGRTLRFGIRFHVIVRETEEEAWEAAEKLISRLDEETIKSAHEIIGKKDSIGQKRMADLTNGGKSRTREELEISPNLWAGVGLARSGCAIALVGSPEIVATRIQEYANLGIDTFVFSGYPHLEEAYKFAELVFPLLPNRVKEKLSKF</sequence>
<comment type="caution">
    <text evidence="9">The sequence shown here is derived from an EMBL/GenBank/DDBJ whole genome shotgun (WGS) entry which is preliminary data.</text>
</comment>
<dbReference type="Gene3D" id="3.20.20.30">
    <property type="entry name" value="Luciferase-like domain"/>
    <property type="match status" value="1"/>
</dbReference>
<dbReference type="CDD" id="cd01094">
    <property type="entry name" value="Alkanesulfonate_monoxygenase"/>
    <property type="match status" value="1"/>
</dbReference>
<keyword evidence="4" id="KW-0288">FMN</keyword>
<evidence type="ECO:0000256" key="6">
    <source>
        <dbReference type="ARBA" id="ARBA00023033"/>
    </source>
</evidence>
<name>A0ABX5JLD1_9BACT</name>
<evidence type="ECO:0000256" key="3">
    <source>
        <dbReference type="ARBA" id="ARBA00022630"/>
    </source>
</evidence>
<evidence type="ECO:0000256" key="2">
    <source>
        <dbReference type="ARBA" id="ARBA00012113"/>
    </source>
</evidence>
<dbReference type="PANTHER" id="PTHR42847:SF4">
    <property type="entry name" value="ALKANESULFONATE MONOOXYGENASE-RELATED"/>
    <property type="match status" value="1"/>
</dbReference>
<evidence type="ECO:0000256" key="1">
    <source>
        <dbReference type="ARBA" id="ARBA00007044"/>
    </source>
</evidence>
<dbReference type="PANTHER" id="PTHR42847">
    <property type="entry name" value="ALKANESULFONATE MONOOXYGENASE"/>
    <property type="match status" value="1"/>
</dbReference>
<dbReference type="RefSeq" id="WP_108527304.1">
    <property type="nucleotide sequence ID" value="NZ_MUXF01000005.1"/>
</dbReference>
<accession>A0ABX5JLD1</accession>
<evidence type="ECO:0000313" key="9">
    <source>
        <dbReference type="EMBL" id="PUE66939.1"/>
    </source>
</evidence>
<feature type="coiled-coil region" evidence="7">
    <location>
        <begin position="198"/>
        <end position="257"/>
    </location>
</feature>
<dbReference type="EC" id="1.14.14.5" evidence="2"/>
<dbReference type="GO" id="GO:0004497">
    <property type="term" value="F:monooxygenase activity"/>
    <property type="evidence" value="ECO:0007669"/>
    <property type="project" value="UniProtKB-KW"/>
</dbReference>
<dbReference type="InterPro" id="IPR050172">
    <property type="entry name" value="SsuD_RutA_monooxygenase"/>
</dbReference>
<feature type="domain" description="Luciferase-like" evidence="8">
    <location>
        <begin position="5"/>
        <end position="333"/>
    </location>
</feature>
<keyword evidence="6 9" id="KW-0503">Monooxygenase</keyword>
<dbReference type="NCBIfam" id="TIGR03565">
    <property type="entry name" value="alk_sulf_monoox"/>
    <property type="match status" value="1"/>
</dbReference>
<protein>
    <recommendedName>
        <fullName evidence="2">alkanesulfonate monooxygenase</fullName>
        <ecNumber evidence="2">1.14.14.5</ecNumber>
    </recommendedName>
</protein>
<organism evidence="9 10">
    <name type="scientific">Arcobacter lacus</name>
    <dbReference type="NCBI Taxonomy" id="1912876"/>
    <lineage>
        <taxon>Bacteria</taxon>
        <taxon>Pseudomonadati</taxon>
        <taxon>Campylobacterota</taxon>
        <taxon>Epsilonproteobacteria</taxon>
        <taxon>Campylobacterales</taxon>
        <taxon>Arcobacteraceae</taxon>
        <taxon>Arcobacter</taxon>
    </lineage>
</organism>
<evidence type="ECO:0000256" key="5">
    <source>
        <dbReference type="ARBA" id="ARBA00023002"/>
    </source>
</evidence>
<dbReference type="InterPro" id="IPR011251">
    <property type="entry name" value="Luciferase-like_dom"/>
</dbReference>
<dbReference type="Proteomes" id="UP000251311">
    <property type="component" value="Unassembled WGS sequence"/>
</dbReference>
<keyword evidence="5" id="KW-0560">Oxidoreductase</keyword>
<proteinExistence type="inferred from homology"/>
<evidence type="ECO:0000256" key="7">
    <source>
        <dbReference type="SAM" id="Coils"/>
    </source>
</evidence>
<evidence type="ECO:0000256" key="4">
    <source>
        <dbReference type="ARBA" id="ARBA00022643"/>
    </source>
</evidence>
<reference evidence="9 10" key="1">
    <citation type="submission" date="2017-02" db="EMBL/GenBank/DDBJ databases">
        <title>Arcobacter lacus sp. nov., a new species isolated from reclaimed water.</title>
        <authorList>
            <person name="Figueras M.J."/>
            <person name="Perez-Cataluna A."/>
            <person name="Salas-Masso N."/>
        </authorList>
    </citation>
    <scope>NUCLEOTIDE SEQUENCE [LARGE SCALE GENOMIC DNA]</scope>
    <source>
        <strain evidence="9 10">RW43-9</strain>
    </source>
</reference>
<dbReference type="NCBIfam" id="NF001939">
    <property type="entry name" value="PRK00719.1"/>
    <property type="match status" value="1"/>
</dbReference>
<evidence type="ECO:0000259" key="8">
    <source>
        <dbReference type="Pfam" id="PF00296"/>
    </source>
</evidence>
<evidence type="ECO:0000313" key="10">
    <source>
        <dbReference type="Proteomes" id="UP000251311"/>
    </source>
</evidence>
<dbReference type="InterPro" id="IPR036661">
    <property type="entry name" value="Luciferase-like_sf"/>
</dbReference>